<organism evidence="2 3">
    <name type="scientific">Clostridium estertheticum subsp. estertheticum</name>
    <dbReference type="NCBI Taxonomy" id="1552"/>
    <lineage>
        <taxon>Bacteria</taxon>
        <taxon>Bacillati</taxon>
        <taxon>Bacillota</taxon>
        <taxon>Clostridia</taxon>
        <taxon>Eubacteriales</taxon>
        <taxon>Clostridiaceae</taxon>
        <taxon>Clostridium</taxon>
    </lineage>
</organism>
<evidence type="ECO:0000313" key="3">
    <source>
        <dbReference type="Proteomes" id="UP000182569"/>
    </source>
</evidence>
<dbReference type="Proteomes" id="UP000182569">
    <property type="component" value="Chromosome"/>
</dbReference>
<dbReference type="InterPro" id="IPR008979">
    <property type="entry name" value="Galactose-bd-like_sf"/>
</dbReference>
<dbReference type="Gene3D" id="2.60.120.260">
    <property type="entry name" value="Galactose-binding domain-like"/>
    <property type="match status" value="1"/>
</dbReference>
<reference evidence="3" key="1">
    <citation type="journal article" date="2016" name="Front. Microbiol.">
        <title>Complete Genome Sequence of Clostridium estertheticum DSM 8809, a Microbe Identified in Spoiled Vacuum Packed Beef.</title>
        <authorList>
            <person name="Yu Z."/>
            <person name="Gunn L."/>
            <person name="Brennan E."/>
            <person name="Reid R."/>
            <person name="Wall P.G."/>
            <person name="Gaora O.P."/>
            <person name="Hurley D."/>
            <person name="Bolton D."/>
            <person name="Fanning S."/>
        </authorList>
    </citation>
    <scope>NUCLEOTIDE SEQUENCE [LARGE SCALE GENOMIC DNA]</scope>
    <source>
        <strain evidence="3">DSM 8809</strain>
    </source>
</reference>
<keyword evidence="3" id="KW-1185">Reference proteome</keyword>
<dbReference type="EMBL" id="CP015756">
    <property type="protein sequence ID" value="APC41483.1"/>
    <property type="molecule type" value="Genomic_DNA"/>
</dbReference>
<dbReference type="InterPro" id="IPR055826">
    <property type="entry name" value="DUF7402"/>
</dbReference>
<dbReference type="KEGG" id="ceu:A7L45_16060"/>
<proteinExistence type="predicted"/>
<dbReference type="Pfam" id="PF24135">
    <property type="entry name" value="DUF7402"/>
    <property type="match status" value="1"/>
</dbReference>
<protein>
    <recommendedName>
        <fullName evidence="1">DUF7402 domain-containing protein</fullName>
    </recommendedName>
</protein>
<dbReference type="RefSeq" id="WP_071613776.1">
    <property type="nucleotide sequence ID" value="NZ_CP015756.1"/>
</dbReference>
<dbReference type="OrthoDB" id="5674083at2"/>
<dbReference type="AlphaFoldDB" id="A0A1J0GJI8"/>
<dbReference type="STRING" id="1552.A7L45_16060"/>
<gene>
    <name evidence="2" type="ORF">A7L45_16060</name>
</gene>
<dbReference type="SUPFAM" id="SSF49785">
    <property type="entry name" value="Galactose-binding domain-like"/>
    <property type="match status" value="1"/>
</dbReference>
<feature type="domain" description="DUF7402" evidence="1">
    <location>
        <begin position="146"/>
        <end position="263"/>
    </location>
</feature>
<accession>A0A1J0GJI8</accession>
<evidence type="ECO:0000313" key="2">
    <source>
        <dbReference type="EMBL" id="APC41483.1"/>
    </source>
</evidence>
<evidence type="ECO:0000259" key="1">
    <source>
        <dbReference type="Pfam" id="PF24135"/>
    </source>
</evidence>
<sequence length="278" mass="31675">MRDEKTTLRIEIKDESNITISEMSGVEEISLIHTKKYKKGDKVCFTNLSGNKYLVINIDNELSEALIYVPGNMLEFSIPFGDDSIPYSLCAFKGSNHTIDMRIATNEEIYCYRNLAKNVMDKGCNTTYYPHVTENIETGNEAIFAARNTIDGKTNNQGHGVWPYESWGTGQREDAELLLNFGRDVEVDKIVLYLRADFPHDTYWNDITIVFSDGTQKNVRPIKTSDAQSIEFEKKRISWVKLMDFKMADEPSQIAALTEIEVYGIDISGDKKNSDIFN</sequence>
<name>A0A1J0GJI8_9CLOT</name>